<feature type="domain" description="Guanylate cyclase" evidence="3">
    <location>
        <begin position="48"/>
        <end position="172"/>
    </location>
</feature>
<dbReference type="InterPro" id="IPR011990">
    <property type="entry name" value="TPR-like_helical_dom_sf"/>
</dbReference>
<dbReference type="SMART" id="SM00044">
    <property type="entry name" value="CYCc"/>
    <property type="match status" value="1"/>
</dbReference>
<protein>
    <submittedName>
        <fullName evidence="4">Adenylate/guanylate cyclase family protein</fullName>
    </submittedName>
</protein>
<dbReference type="SUPFAM" id="SSF48452">
    <property type="entry name" value="TPR-like"/>
    <property type="match status" value="1"/>
</dbReference>
<dbReference type="eggNOG" id="COG3899">
    <property type="taxonomic scope" value="Bacteria"/>
</dbReference>
<dbReference type="GO" id="GO:0005737">
    <property type="term" value="C:cytoplasm"/>
    <property type="evidence" value="ECO:0007669"/>
    <property type="project" value="TreeGrafter"/>
</dbReference>
<dbReference type="PANTHER" id="PTHR16305:SF28">
    <property type="entry name" value="GUANYLATE CYCLASE DOMAIN-CONTAINING PROTEIN"/>
    <property type="match status" value="1"/>
</dbReference>
<dbReference type="GO" id="GO:0035556">
    <property type="term" value="P:intracellular signal transduction"/>
    <property type="evidence" value="ECO:0007669"/>
    <property type="project" value="InterPro"/>
</dbReference>
<reference evidence="4 5" key="1">
    <citation type="submission" date="2012-02" db="EMBL/GenBank/DDBJ databases">
        <title>Improved High-Quality Draft sequence of Microvirga sp. WSM3557.</title>
        <authorList>
            <consortium name="US DOE Joint Genome Institute"/>
            <person name="Lucas S."/>
            <person name="Han J."/>
            <person name="Lapidus A."/>
            <person name="Cheng J.-F."/>
            <person name="Goodwin L."/>
            <person name="Pitluck S."/>
            <person name="Peters L."/>
            <person name="Zhang X."/>
            <person name="Detter J.C."/>
            <person name="Han C."/>
            <person name="Tapia R."/>
            <person name="Land M."/>
            <person name="Hauser L."/>
            <person name="Kyrpides N."/>
            <person name="Ivanova N."/>
            <person name="Pagani I."/>
            <person name="Brau L."/>
            <person name="Yates R."/>
            <person name="O'Hara G."/>
            <person name="Rui T."/>
            <person name="Howieson J."/>
            <person name="Reeve W."/>
            <person name="Woyke T."/>
        </authorList>
    </citation>
    <scope>NUCLEOTIDE SEQUENCE [LARGE SCALE GENOMIC DNA]</scope>
    <source>
        <strain evidence="4 5">WSM3557</strain>
    </source>
</reference>
<dbReference type="STRING" id="864069.MicloDRAFT_00053630"/>
<dbReference type="PATRIC" id="fig|864069.3.peg.5772"/>
<dbReference type="Pfam" id="PF13191">
    <property type="entry name" value="AAA_16"/>
    <property type="match status" value="1"/>
</dbReference>
<keyword evidence="2" id="KW-0067">ATP-binding</keyword>
<keyword evidence="5" id="KW-1185">Reference proteome</keyword>
<dbReference type="Gene3D" id="3.30.70.1230">
    <property type="entry name" value="Nucleotide cyclase"/>
    <property type="match status" value="1"/>
</dbReference>
<evidence type="ECO:0000313" key="5">
    <source>
        <dbReference type="Proteomes" id="UP000003947"/>
    </source>
</evidence>
<dbReference type="SUPFAM" id="SSF52540">
    <property type="entry name" value="P-loop containing nucleoside triphosphate hydrolases"/>
    <property type="match status" value="1"/>
</dbReference>
<organism evidence="4 5">
    <name type="scientific">Microvirga lotononidis</name>
    <dbReference type="NCBI Taxonomy" id="864069"/>
    <lineage>
        <taxon>Bacteria</taxon>
        <taxon>Pseudomonadati</taxon>
        <taxon>Pseudomonadota</taxon>
        <taxon>Alphaproteobacteria</taxon>
        <taxon>Hyphomicrobiales</taxon>
        <taxon>Methylobacteriaceae</taxon>
        <taxon>Microvirga</taxon>
    </lineage>
</organism>
<dbReference type="Pfam" id="PF13240">
    <property type="entry name" value="Zn_Ribbon_1"/>
    <property type="match status" value="1"/>
</dbReference>
<keyword evidence="1" id="KW-0547">Nucleotide-binding</keyword>
<dbReference type="Gene3D" id="1.25.40.10">
    <property type="entry name" value="Tetratricopeptide repeat domain"/>
    <property type="match status" value="1"/>
</dbReference>
<accession>I4YL06</accession>
<dbReference type="AlphaFoldDB" id="I4YL06"/>
<dbReference type="EMBL" id="JH660647">
    <property type="protein sequence ID" value="EIM24648.1"/>
    <property type="molecule type" value="Genomic_DNA"/>
</dbReference>
<evidence type="ECO:0000256" key="2">
    <source>
        <dbReference type="ARBA" id="ARBA00022840"/>
    </source>
</evidence>
<dbReference type="Pfam" id="PF00211">
    <property type="entry name" value="Guanylate_cyc"/>
    <property type="match status" value="1"/>
</dbReference>
<dbReference type="InterPro" id="IPR029787">
    <property type="entry name" value="Nucleotide_cyclase"/>
</dbReference>
<sequence length="1047" mass="114917">MNCPRCAQPAPANARFCSQCGAPLAPHAPTASVHASEPTGTEEFKPVTILFADIVASTELVSKLDPEQAMRRLAPAVMLMRREAERFGGTLIHSLGDGIMALFGAPHVQEGHALLACQAALAIQAEIKGLLGATAVRLGLHSGLIVSETRFSWPVNEREAYGVAIHIASRVQSLAEPGTIYLSEDCYQLVDRFCSAKPVGRRSLRGLPGDISVYELLGFQPSSSETLFKDPNLTLFQAREREMTELEASFQAALRGESHIVGICGSAGSGKSRLCYEFAQRCRRDRIPVVEVRAQPYGKSAPIQTILEVVRLLLGVSSSDEPALARRLVEDRLENLGSPPEDALPILYDFLGIAEGGPEQAVTPKMRHAALLDIISWLVRSRASEPIVIILEDLHWLDEASESFLEALCGSIAGSHALMVVNFRPTYQASWMRRDDFHRLELNDLDRSQIDQFISSVIGSHADLAEIRNRIAERSGGNPFFAEEIIHSLIEGEVLIGKAGDYRLGGEIKDNPLPVTLQAVIGERIDRLSPFERTILQMASVIGKEVPYAVLGAVSAQELTAEIEPALIRLCAVELLQDQDRPDGRYYSFRHPLIQEVAYSSQLKSRRSRLHAFVAPALADYYAERHDEVAGLISFHYEAAGILSKAAEYARKAAEWIGSMHPAQAIRQWQVVRRLVHAQSRSVRDNALLILASAQIAWLGWREGMGAKDAAPYIQEALSVAKKTDDTMVPLLLFVEARISGASGGAADHYVARVTDALAILDNAADQSRAATLYASLSQAYGWAGLFKEALEANDRALSLLQHVQDFENRFLGYSVEHWTLSLRARILIHLNRIDEGRAWLDHMLGIEDGRIDPTVQFISHLGYVDLAWLSGDPDLALRHATRVSQLAERHGTPYLKVFAYACGAMAKGLAGDALGAIHEFEEGVNFMHSARAALDYEPDMMAGLAECQAQAGQYGEALLTAERTISLSRDRATRLPECRALIVAGEAMIVWRGKESRQDALHLFEQAEALIRVTGATVLEPRLRAARDRLLISGSLEETIFGSTSR</sequence>
<dbReference type="PROSITE" id="PS50125">
    <property type="entry name" value="GUANYLATE_CYCLASE_2"/>
    <property type="match status" value="1"/>
</dbReference>
<dbReference type="OrthoDB" id="9785312at2"/>
<dbReference type="InterPro" id="IPR027417">
    <property type="entry name" value="P-loop_NTPase"/>
</dbReference>
<dbReference type="eggNOG" id="COG2114">
    <property type="taxonomic scope" value="Bacteria"/>
</dbReference>
<dbReference type="PANTHER" id="PTHR16305">
    <property type="entry name" value="TESTICULAR SOLUBLE ADENYLYL CYCLASE"/>
    <property type="match status" value="1"/>
</dbReference>
<evidence type="ECO:0000259" key="3">
    <source>
        <dbReference type="PROSITE" id="PS50125"/>
    </source>
</evidence>
<evidence type="ECO:0000313" key="4">
    <source>
        <dbReference type="EMBL" id="EIM24648.1"/>
    </source>
</evidence>
<dbReference type="CDD" id="cd07302">
    <property type="entry name" value="CHD"/>
    <property type="match status" value="1"/>
</dbReference>
<dbReference type="SUPFAM" id="SSF55073">
    <property type="entry name" value="Nucleotide cyclase"/>
    <property type="match status" value="1"/>
</dbReference>
<dbReference type="GO" id="GO:0009190">
    <property type="term" value="P:cyclic nucleotide biosynthetic process"/>
    <property type="evidence" value="ECO:0007669"/>
    <property type="project" value="InterPro"/>
</dbReference>
<dbReference type="GO" id="GO:0004016">
    <property type="term" value="F:adenylate cyclase activity"/>
    <property type="evidence" value="ECO:0007669"/>
    <property type="project" value="UniProtKB-ARBA"/>
</dbReference>
<dbReference type="eggNOG" id="COG2909">
    <property type="taxonomic scope" value="Bacteria"/>
</dbReference>
<dbReference type="InterPro" id="IPR001054">
    <property type="entry name" value="A/G_cyclase"/>
</dbReference>
<proteinExistence type="predicted"/>
<dbReference type="Gene3D" id="3.40.50.300">
    <property type="entry name" value="P-loop containing nucleotide triphosphate hydrolases"/>
    <property type="match status" value="1"/>
</dbReference>
<evidence type="ECO:0000256" key="1">
    <source>
        <dbReference type="ARBA" id="ARBA00022741"/>
    </source>
</evidence>
<name>I4YL06_9HYPH</name>
<dbReference type="Proteomes" id="UP000003947">
    <property type="component" value="Unassembled WGS sequence"/>
</dbReference>
<dbReference type="GO" id="GO:0005524">
    <property type="term" value="F:ATP binding"/>
    <property type="evidence" value="ECO:0007669"/>
    <property type="project" value="UniProtKB-KW"/>
</dbReference>
<gene>
    <name evidence="4" type="ORF">MicloDRAFT_00053630</name>
</gene>
<dbReference type="InterPro" id="IPR041664">
    <property type="entry name" value="AAA_16"/>
</dbReference>
<dbReference type="InterPro" id="IPR026870">
    <property type="entry name" value="Zinc_ribbon_dom"/>
</dbReference>
<dbReference type="RefSeq" id="WP_009492476.1">
    <property type="nucleotide sequence ID" value="NZ_CP141048.1"/>
</dbReference>
<dbReference type="HOGENOM" id="CLU_004435_0_0_5"/>